<organism evidence="1 2">
    <name type="scientific">Methanosuratincola subterraneus</name>
    <dbReference type="NCBI Taxonomy" id="2593994"/>
    <lineage>
        <taxon>Archaea</taxon>
        <taxon>Thermoproteota</taxon>
        <taxon>Methanosuratincolia</taxon>
        <taxon>Candidatus Methanomethylicales</taxon>
        <taxon>Candidatus Methanomethylicaceae</taxon>
        <taxon>Candidatus Methanosuratincola (ex Vanwonterghem et al. 2016)</taxon>
    </lineage>
</organism>
<reference evidence="1 2" key="1">
    <citation type="submission" date="2018-12" db="EMBL/GenBank/DDBJ databases">
        <title>The complete genome of the methanogenic archaea of the candidate phylum Verstraetearchaeota, obtained from the metagenome of underground thermal water.</title>
        <authorList>
            <person name="Kadnikov V.V."/>
            <person name="Mardanov A.V."/>
            <person name="Beletsky A.V."/>
            <person name="Karnachuk O.V."/>
            <person name="Ravin N.V."/>
        </authorList>
    </citation>
    <scope>NUCLEOTIDE SEQUENCE [LARGE SCALE GENOMIC DNA]</scope>
    <source>
        <strain evidence="1">Ch88</strain>
    </source>
</reference>
<dbReference type="InterPro" id="IPR012347">
    <property type="entry name" value="Ferritin-like"/>
</dbReference>
<proteinExistence type="predicted"/>
<dbReference type="EMBL" id="RXGA01000003">
    <property type="protein sequence ID" value="RWX73360.1"/>
    <property type="molecule type" value="Genomic_DNA"/>
</dbReference>
<sequence length="139" mass="15747">MQLGTFGAILKFASELEDAASNFYDEAAKKSSPEVQKIFSDFANASKKNKQLIERTRRMEMQEMVLEAITGIDSDNYKTDTSICAEEKKNVVKAIEIESTIKRFYEDSMGKLGFLPNVKRTLAKLAAEKQERIKRLQGL</sequence>
<evidence type="ECO:0000313" key="2">
    <source>
        <dbReference type="Proteomes" id="UP000288215"/>
    </source>
</evidence>
<comment type="caution">
    <text evidence="1">The sequence shown here is derived from an EMBL/GenBank/DDBJ whole genome shotgun (WGS) entry which is preliminary data.</text>
</comment>
<evidence type="ECO:0000313" key="1">
    <source>
        <dbReference type="EMBL" id="RWX73360.1"/>
    </source>
</evidence>
<dbReference type="AlphaFoldDB" id="A0A444L722"/>
<name>A0A444L722_METS7</name>
<accession>A0A444L722</accession>
<dbReference type="Gene3D" id="1.20.1260.10">
    <property type="match status" value="1"/>
</dbReference>
<dbReference type="SUPFAM" id="SSF47240">
    <property type="entry name" value="Ferritin-like"/>
    <property type="match status" value="1"/>
</dbReference>
<dbReference type="InterPro" id="IPR009078">
    <property type="entry name" value="Ferritin-like_SF"/>
</dbReference>
<gene>
    <name evidence="1" type="ORF">Metus_1334</name>
</gene>
<evidence type="ECO:0008006" key="3">
    <source>
        <dbReference type="Google" id="ProtNLM"/>
    </source>
</evidence>
<dbReference type="Proteomes" id="UP000288215">
    <property type="component" value="Unassembled WGS sequence"/>
</dbReference>
<protein>
    <recommendedName>
        <fullName evidence="3">Rubrerythrin diiron-binding domain-containing protein</fullName>
    </recommendedName>
</protein>